<feature type="region of interest" description="Disordered" evidence="1">
    <location>
        <begin position="192"/>
        <end position="213"/>
    </location>
</feature>
<name>A0ABP9Y5F0_9FUNG</name>
<organism evidence="3 4">
    <name type="scientific">Helicostylum pulchrum</name>
    <dbReference type="NCBI Taxonomy" id="562976"/>
    <lineage>
        <taxon>Eukaryota</taxon>
        <taxon>Fungi</taxon>
        <taxon>Fungi incertae sedis</taxon>
        <taxon>Mucoromycota</taxon>
        <taxon>Mucoromycotina</taxon>
        <taxon>Mucoromycetes</taxon>
        <taxon>Mucorales</taxon>
        <taxon>Mucorineae</taxon>
        <taxon>Mucoraceae</taxon>
        <taxon>Helicostylum</taxon>
    </lineage>
</organism>
<dbReference type="SUPFAM" id="SSF54160">
    <property type="entry name" value="Chromo domain-like"/>
    <property type="match status" value="1"/>
</dbReference>
<protein>
    <recommendedName>
        <fullName evidence="2">Chromo domain-containing protein</fullName>
    </recommendedName>
</protein>
<comment type="caution">
    <text evidence="3">The sequence shown here is derived from an EMBL/GenBank/DDBJ whole genome shotgun (WGS) entry which is preliminary data.</text>
</comment>
<dbReference type="Proteomes" id="UP001476247">
    <property type="component" value="Unassembled WGS sequence"/>
</dbReference>
<keyword evidence="4" id="KW-1185">Reference proteome</keyword>
<accession>A0ABP9Y5F0</accession>
<evidence type="ECO:0000256" key="1">
    <source>
        <dbReference type="SAM" id="MobiDB-lite"/>
    </source>
</evidence>
<proteinExistence type="predicted"/>
<dbReference type="SMART" id="SM00298">
    <property type="entry name" value="CHROMO"/>
    <property type="match status" value="1"/>
</dbReference>
<dbReference type="EMBL" id="BAABUJ010000021">
    <property type="protein sequence ID" value="GAA5802197.1"/>
    <property type="molecule type" value="Genomic_DNA"/>
</dbReference>
<dbReference type="InterPro" id="IPR000953">
    <property type="entry name" value="Chromo/chromo_shadow_dom"/>
</dbReference>
<dbReference type="InterPro" id="IPR023780">
    <property type="entry name" value="Chromo_domain"/>
</dbReference>
<dbReference type="Pfam" id="PF00385">
    <property type="entry name" value="Chromo"/>
    <property type="match status" value="1"/>
</dbReference>
<gene>
    <name evidence="3" type="ORF">HPULCUR_007658</name>
</gene>
<sequence>MKADTKKIYDRLAFAQEVVIPQIAALIKMNQDLDHARFEKTHTVLKNMYPIGSKVMIVNVHRNSKSEERYSGPFTIKGYTKNKSYILMDRLDNLLSRDVPTQQIKLIQSSAASQNEIKDQHYEVQAIIAHRGGPTDFEYLVHWLGYNDETDHTWQTASDFDSTLHIELYWQRRNGNNTKAAPLATTVNNTVRQKANRDKHSNKNANIIKRSQR</sequence>
<dbReference type="Gene3D" id="2.40.50.40">
    <property type="match status" value="1"/>
</dbReference>
<evidence type="ECO:0000313" key="3">
    <source>
        <dbReference type="EMBL" id="GAA5802197.1"/>
    </source>
</evidence>
<dbReference type="InterPro" id="IPR016197">
    <property type="entry name" value="Chromo-like_dom_sf"/>
</dbReference>
<reference evidence="3 4" key="1">
    <citation type="submission" date="2024-04" db="EMBL/GenBank/DDBJ databases">
        <title>genome sequences of Mucor flavus KT1a and Helicostylum pulchrum KT1b strains isolation_sourced from the surface of a dry-aged beef.</title>
        <authorList>
            <person name="Toyotome T."/>
            <person name="Hosono M."/>
            <person name="Torimaru M."/>
            <person name="Fukuda K."/>
            <person name="Mikami N."/>
        </authorList>
    </citation>
    <scope>NUCLEOTIDE SEQUENCE [LARGE SCALE GENOMIC DNA]</scope>
    <source>
        <strain evidence="3 4">KT1b</strain>
    </source>
</reference>
<feature type="domain" description="Chromo" evidence="2">
    <location>
        <begin position="122"/>
        <end position="181"/>
    </location>
</feature>
<evidence type="ECO:0000313" key="4">
    <source>
        <dbReference type="Proteomes" id="UP001476247"/>
    </source>
</evidence>
<dbReference type="PROSITE" id="PS50013">
    <property type="entry name" value="CHROMO_2"/>
    <property type="match status" value="1"/>
</dbReference>
<evidence type="ECO:0000259" key="2">
    <source>
        <dbReference type="PROSITE" id="PS50013"/>
    </source>
</evidence>